<reference evidence="2" key="1">
    <citation type="submission" date="2013-02" db="EMBL/GenBank/DDBJ databases">
        <authorList>
            <person name="Hughes D."/>
        </authorList>
    </citation>
    <scope>NUCLEOTIDE SEQUENCE</scope>
    <source>
        <strain>Durham</strain>
        <strain evidence="2">NC isolate 2 -- Noor lab</strain>
    </source>
</reference>
<dbReference type="AlphaFoldDB" id="T1GNA0"/>
<dbReference type="EMBL" id="CAQQ02157714">
    <property type="status" value="NOT_ANNOTATED_CDS"/>
    <property type="molecule type" value="Genomic_DNA"/>
</dbReference>
<keyword evidence="2" id="KW-1185">Reference proteome</keyword>
<accession>T1GNA0</accession>
<dbReference type="Proteomes" id="UP000015102">
    <property type="component" value="Unassembled WGS sequence"/>
</dbReference>
<name>T1GNA0_MEGSC</name>
<dbReference type="EMBL" id="CAQQ02157715">
    <property type="status" value="NOT_ANNOTATED_CDS"/>
    <property type="molecule type" value="Genomic_DNA"/>
</dbReference>
<evidence type="ECO:0000313" key="2">
    <source>
        <dbReference type="Proteomes" id="UP000015102"/>
    </source>
</evidence>
<organism evidence="1 2">
    <name type="scientific">Megaselia scalaris</name>
    <name type="common">Humpbacked fly</name>
    <name type="synonym">Phora scalaris</name>
    <dbReference type="NCBI Taxonomy" id="36166"/>
    <lineage>
        <taxon>Eukaryota</taxon>
        <taxon>Metazoa</taxon>
        <taxon>Ecdysozoa</taxon>
        <taxon>Arthropoda</taxon>
        <taxon>Hexapoda</taxon>
        <taxon>Insecta</taxon>
        <taxon>Pterygota</taxon>
        <taxon>Neoptera</taxon>
        <taxon>Endopterygota</taxon>
        <taxon>Diptera</taxon>
        <taxon>Brachycera</taxon>
        <taxon>Muscomorpha</taxon>
        <taxon>Platypezoidea</taxon>
        <taxon>Phoridae</taxon>
        <taxon>Megaseliini</taxon>
        <taxon>Megaselia</taxon>
    </lineage>
</organism>
<reference evidence="1" key="2">
    <citation type="submission" date="2015-06" db="UniProtKB">
        <authorList>
            <consortium name="EnsemblMetazoa"/>
        </authorList>
    </citation>
    <scope>IDENTIFICATION</scope>
</reference>
<sequence>MDTFHQLLVKIWSAETIPNEWNQSIICPIHKNGDKKQAYDTPNRDELFGAMNEFDIPSCVKATGTTTSTLQTVRGFRKGDAFS</sequence>
<evidence type="ECO:0000313" key="1">
    <source>
        <dbReference type="EnsemblMetazoa" id="MESCA005044-PA"/>
    </source>
</evidence>
<proteinExistence type="predicted"/>
<protein>
    <submittedName>
        <fullName evidence="1">Uncharacterized protein</fullName>
    </submittedName>
</protein>
<dbReference type="HOGENOM" id="CLU_2545211_0_0_1"/>
<dbReference type="EnsemblMetazoa" id="MESCA005044-RA">
    <property type="protein sequence ID" value="MESCA005044-PA"/>
    <property type="gene ID" value="MESCA005044"/>
</dbReference>